<dbReference type="EnsemblPlants" id="KRH37786">
    <property type="protein sequence ID" value="KRH37786"/>
    <property type="gene ID" value="GLYMA_09G089100"/>
</dbReference>
<protein>
    <recommendedName>
        <fullName evidence="1">RNase H type-1 domain-containing protein</fullName>
    </recommendedName>
</protein>
<dbReference type="Gramene" id="KRH37786">
    <property type="protein sequence ID" value="KRH37786"/>
    <property type="gene ID" value="GLYMA_09G089100"/>
</dbReference>
<organism evidence="2">
    <name type="scientific">Glycine max</name>
    <name type="common">Soybean</name>
    <name type="synonym">Glycine hispida</name>
    <dbReference type="NCBI Taxonomy" id="3847"/>
    <lineage>
        <taxon>Eukaryota</taxon>
        <taxon>Viridiplantae</taxon>
        <taxon>Streptophyta</taxon>
        <taxon>Embryophyta</taxon>
        <taxon>Tracheophyta</taxon>
        <taxon>Spermatophyta</taxon>
        <taxon>Magnoliopsida</taxon>
        <taxon>eudicotyledons</taxon>
        <taxon>Gunneridae</taxon>
        <taxon>Pentapetalae</taxon>
        <taxon>rosids</taxon>
        <taxon>fabids</taxon>
        <taxon>Fabales</taxon>
        <taxon>Fabaceae</taxon>
        <taxon>Papilionoideae</taxon>
        <taxon>50 kb inversion clade</taxon>
        <taxon>NPAAA clade</taxon>
        <taxon>indigoferoid/millettioid clade</taxon>
        <taxon>Phaseoleae</taxon>
        <taxon>Glycine</taxon>
        <taxon>Glycine subgen. Soja</taxon>
    </lineage>
</organism>
<dbReference type="OMA" id="WKSACIS"/>
<dbReference type="InterPro" id="IPR002156">
    <property type="entry name" value="RNaseH_domain"/>
</dbReference>
<reference evidence="2 3" key="1">
    <citation type="journal article" date="2010" name="Nature">
        <title>Genome sequence of the palaeopolyploid soybean.</title>
        <authorList>
            <person name="Schmutz J."/>
            <person name="Cannon S.B."/>
            <person name="Schlueter J."/>
            <person name="Ma J."/>
            <person name="Mitros T."/>
            <person name="Nelson W."/>
            <person name="Hyten D.L."/>
            <person name="Song Q."/>
            <person name="Thelen J.J."/>
            <person name="Cheng J."/>
            <person name="Xu D."/>
            <person name="Hellsten U."/>
            <person name="May G.D."/>
            <person name="Yu Y."/>
            <person name="Sakurai T."/>
            <person name="Umezawa T."/>
            <person name="Bhattacharyya M.K."/>
            <person name="Sandhu D."/>
            <person name="Valliyodan B."/>
            <person name="Lindquist E."/>
            <person name="Peto M."/>
            <person name="Grant D."/>
            <person name="Shu S."/>
            <person name="Goodstein D."/>
            <person name="Barry K."/>
            <person name="Futrell-Griggs M."/>
            <person name="Abernathy B."/>
            <person name="Du J."/>
            <person name="Tian Z."/>
            <person name="Zhu L."/>
            <person name="Gill N."/>
            <person name="Joshi T."/>
            <person name="Libault M."/>
            <person name="Sethuraman A."/>
            <person name="Zhang X.-C."/>
            <person name="Shinozaki K."/>
            <person name="Nguyen H.T."/>
            <person name="Wing R.A."/>
            <person name="Cregan P."/>
            <person name="Specht J."/>
            <person name="Grimwood J."/>
            <person name="Rokhsar D."/>
            <person name="Stacey G."/>
            <person name="Shoemaker R.C."/>
            <person name="Jackson S.A."/>
        </authorList>
    </citation>
    <scope>NUCLEOTIDE SEQUENCE</scope>
    <source>
        <strain evidence="3">cv. Williams 82</strain>
        <tissue evidence="2">Callus</tissue>
    </source>
</reference>
<dbReference type="EMBL" id="CM000842">
    <property type="protein sequence ID" value="KRH37786.1"/>
    <property type="molecule type" value="Genomic_DNA"/>
</dbReference>
<accession>A0A0R0I5V7</accession>
<gene>
    <name evidence="2" type="ORF">GLYMA_09G089100</name>
</gene>
<evidence type="ECO:0000313" key="2">
    <source>
        <dbReference type="EMBL" id="KRH37786.1"/>
    </source>
</evidence>
<reference evidence="2" key="3">
    <citation type="submission" date="2018-07" db="EMBL/GenBank/DDBJ databases">
        <title>WGS assembly of Glycine max.</title>
        <authorList>
            <person name="Schmutz J."/>
            <person name="Cannon S."/>
            <person name="Schlueter J."/>
            <person name="Ma J."/>
            <person name="Mitros T."/>
            <person name="Nelson W."/>
            <person name="Hyten D."/>
            <person name="Song Q."/>
            <person name="Thelen J."/>
            <person name="Cheng J."/>
            <person name="Xu D."/>
            <person name="Hellsten U."/>
            <person name="May G."/>
            <person name="Yu Y."/>
            <person name="Sakurai T."/>
            <person name="Umezawa T."/>
            <person name="Bhattacharyya M."/>
            <person name="Sandhu D."/>
            <person name="Valliyodan B."/>
            <person name="Lindquist E."/>
            <person name="Peto M."/>
            <person name="Grant D."/>
            <person name="Shu S."/>
            <person name="Goodstein D."/>
            <person name="Barry K."/>
            <person name="Futrell-Griggs M."/>
            <person name="Abernathy B."/>
            <person name="Du J."/>
            <person name="Tian Z."/>
            <person name="Zhu L."/>
            <person name="Gill N."/>
            <person name="Joshi T."/>
            <person name="Libault M."/>
            <person name="Sethuraman A."/>
            <person name="Zhang X."/>
            <person name="Shinozaki K."/>
            <person name="Nguyen H."/>
            <person name="Wing R."/>
            <person name="Cregan P."/>
            <person name="Specht J."/>
            <person name="Grimwood J."/>
            <person name="Rokhsar D."/>
            <person name="Stacey G."/>
            <person name="Shoemaker R."/>
            <person name="Jackson S."/>
        </authorList>
    </citation>
    <scope>NUCLEOTIDE SEQUENCE</scope>
    <source>
        <tissue evidence="2">Callus</tissue>
    </source>
</reference>
<dbReference type="PANTHER" id="PTHR47074:SF48">
    <property type="entry name" value="POLYNUCLEOTIDYL TRANSFERASE, RIBONUCLEASE H-LIKE SUPERFAMILY PROTEIN"/>
    <property type="match status" value="1"/>
</dbReference>
<feature type="domain" description="RNase H type-1" evidence="1">
    <location>
        <begin position="81"/>
        <end position="190"/>
    </location>
</feature>
<dbReference type="SUPFAM" id="SSF53098">
    <property type="entry name" value="Ribonuclease H-like"/>
    <property type="match status" value="1"/>
</dbReference>
<evidence type="ECO:0000313" key="3">
    <source>
        <dbReference type="EnsemblPlants" id="KRH37786"/>
    </source>
</evidence>
<name>A0A0R0I5V7_SOYBN</name>
<dbReference type="InterPro" id="IPR052929">
    <property type="entry name" value="RNase_H-like_EbsB-rel"/>
</dbReference>
<dbReference type="InterPro" id="IPR044730">
    <property type="entry name" value="RNase_H-like_dom_plant"/>
</dbReference>
<dbReference type="Gene3D" id="3.30.420.10">
    <property type="entry name" value="Ribonuclease H-like superfamily/Ribonuclease H"/>
    <property type="match status" value="1"/>
</dbReference>
<keyword evidence="4" id="KW-1185">Reference proteome</keyword>
<dbReference type="CDD" id="cd06222">
    <property type="entry name" value="RNase_H_like"/>
    <property type="match status" value="1"/>
</dbReference>
<reference evidence="3" key="2">
    <citation type="submission" date="2018-02" db="UniProtKB">
        <authorList>
            <consortium name="EnsemblPlants"/>
        </authorList>
    </citation>
    <scope>IDENTIFICATION</scope>
    <source>
        <strain evidence="3">Williams 82</strain>
    </source>
</reference>
<dbReference type="GO" id="GO:0004523">
    <property type="term" value="F:RNA-DNA hybrid ribonuclease activity"/>
    <property type="evidence" value="ECO:0007669"/>
    <property type="project" value="InterPro"/>
</dbReference>
<dbReference type="AlphaFoldDB" id="A0A0R0I5V7"/>
<evidence type="ECO:0000259" key="1">
    <source>
        <dbReference type="Pfam" id="PF13456"/>
    </source>
</evidence>
<sequence>MAHWVWNLWSRKKREITNLNCQKLFILWDGVQKPITSCLQQTLHYIQNWRNLHQKSLSPCVTAPILQPRWTPPPRDFVKCNTDAVLFQEQGKFGVAACIRDSNGSFIYAMSLCYNGMPSPSEAEARSLELTLIWLSSHEFNNIILEFDSKQIIDSTKGKRFQNNEVGDILRSCVAKISSFQNYVVHCKPTNQSNCSLIS</sequence>
<dbReference type="GO" id="GO:0003676">
    <property type="term" value="F:nucleic acid binding"/>
    <property type="evidence" value="ECO:0007669"/>
    <property type="project" value="InterPro"/>
</dbReference>
<dbReference type="Pfam" id="PF13456">
    <property type="entry name" value="RVT_3"/>
    <property type="match status" value="1"/>
</dbReference>
<dbReference type="SMR" id="A0A0R0I5V7"/>
<proteinExistence type="predicted"/>
<dbReference type="InParanoid" id="A0A0R0I5V7"/>
<dbReference type="Proteomes" id="UP000008827">
    <property type="component" value="Chromosome 9"/>
</dbReference>
<dbReference type="InterPro" id="IPR012337">
    <property type="entry name" value="RNaseH-like_sf"/>
</dbReference>
<dbReference type="PANTHER" id="PTHR47074">
    <property type="entry name" value="BNAC02G40300D PROTEIN"/>
    <property type="match status" value="1"/>
</dbReference>
<dbReference type="InterPro" id="IPR036397">
    <property type="entry name" value="RNaseH_sf"/>
</dbReference>
<evidence type="ECO:0000313" key="4">
    <source>
        <dbReference type="Proteomes" id="UP000008827"/>
    </source>
</evidence>